<keyword evidence="8" id="KW-0560">Oxidoreductase</keyword>
<keyword evidence="5" id="KW-0285">Flavoprotein</keyword>
<evidence type="ECO:0000256" key="8">
    <source>
        <dbReference type="ARBA" id="ARBA00023002"/>
    </source>
</evidence>
<dbReference type="OrthoDB" id="3519933at2759"/>
<proteinExistence type="inferred from homology"/>
<organism evidence="11 12">
    <name type="scientific">Lophium mytilinum</name>
    <dbReference type="NCBI Taxonomy" id="390894"/>
    <lineage>
        <taxon>Eukaryota</taxon>
        <taxon>Fungi</taxon>
        <taxon>Dikarya</taxon>
        <taxon>Ascomycota</taxon>
        <taxon>Pezizomycotina</taxon>
        <taxon>Dothideomycetes</taxon>
        <taxon>Pleosporomycetidae</taxon>
        <taxon>Mytilinidiales</taxon>
        <taxon>Mytilinidiaceae</taxon>
        <taxon>Lophium</taxon>
    </lineage>
</organism>
<comment type="cofactor">
    <cofactor evidence="1">
        <name>FAD</name>
        <dbReference type="ChEBI" id="CHEBI:57692"/>
    </cofactor>
</comment>
<sequence>MISSELSPTVSSDHSLPVYDILTIGFGTTALSLAANLASTIPQSALKTLYLEAHPQKAWSPGPSLPAAHMSTSFISDLVTSNEPRSKYTFVNFLYTRNLLVDYTNLGRVQPSRELVRAYLRWCGEEFIRDGAEVRFGCEVLGVEAAKGRSGEVEAFRVFAREGEKGELREWRARKVVCAMGVELAFPAILKSKSLKVAVVHAAEFREELEKREKDGWRGREIAVVGGGQHAAEVVEYLNGKNPRYRVTVLMEEQHFRADEDTAFTTTTLQTSHPLYPPELIRGSVLHESTTYPTASSPLLDSLYAAQYNQRIPSKQNKLRNSATRFLSSTTVTAARRDVGGKIILSTTCHGQTSEKPFDLVVPATGYKRHDYGALFAGMTSILDGTVSVNRDYAVNFRRGVLEEDCGVWVLGMLGGEGEDDVDDSLFQILCERSRRVVRSMFEERKGKTKQREVENMKGSL</sequence>
<keyword evidence="6" id="KW-0274">FAD</keyword>
<dbReference type="EC" id="1.14.13.196" evidence="4"/>
<evidence type="ECO:0000256" key="3">
    <source>
        <dbReference type="ARBA" id="ARBA00007588"/>
    </source>
</evidence>
<dbReference type="PANTHER" id="PTHR42802">
    <property type="entry name" value="MONOOXYGENASE"/>
    <property type="match status" value="1"/>
</dbReference>
<reference evidence="11" key="1">
    <citation type="journal article" date="2020" name="Stud. Mycol.">
        <title>101 Dothideomycetes genomes: a test case for predicting lifestyles and emergence of pathogens.</title>
        <authorList>
            <person name="Haridas S."/>
            <person name="Albert R."/>
            <person name="Binder M."/>
            <person name="Bloem J."/>
            <person name="Labutti K."/>
            <person name="Salamov A."/>
            <person name="Andreopoulos B."/>
            <person name="Baker S."/>
            <person name="Barry K."/>
            <person name="Bills G."/>
            <person name="Bluhm B."/>
            <person name="Cannon C."/>
            <person name="Castanera R."/>
            <person name="Culley D."/>
            <person name="Daum C."/>
            <person name="Ezra D."/>
            <person name="Gonzalez J."/>
            <person name="Henrissat B."/>
            <person name="Kuo A."/>
            <person name="Liang C."/>
            <person name="Lipzen A."/>
            <person name="Lutzoni F."/>
            <person name="Magnuson J."/>
            <person name="Mondo S."/>
            <person name="Nolan M."/>
            <person name="Ohm R."/>
            <person name="Pangilinan J."/>
            <person name="Park H.-J."/>
            <person name="Ramirez L."/>
            <person name="Alfaro M."/>
            <person name="Sun H."/>
            <person name="Tritt A."/>
            <person name="Yoshinaga Y."/>
            <person name="Zwiers L.-H."/>
            <person name="Turgeon B."/>
            <person name="Goodwin S."/>
            <person name="Spatafora J."/>
            <person name="Crous P."/>
            <person name="Grigoriev I."/>
        </authorList>
    </citation>
    <scope>NUCLEOTIDE SEQUENCE</scope>
    <source>
        <strain evidence="11">CBS 269.34</strain>
    </source>
</reference>
<dbReference type="PANTHER" id="PTHR42802:SF1">
    <property type="entry name" value="L-ORNITHINE N(5)-MONOOXYGENASE"/>
    <property type="match status" value="1"/>
</dbReference>
<evidence type="ECO:0000256" key="9">
    <source>
        <dbReference type="ARBA" id="ARBA00047598"/>
    </source>
</evidence>
<dbReference type="GO" id="GO:0006879">
    <property type="term" value="P:intracellular iron ion homeostasis"/>
    <property type="evidence" value="ECO:0007669"/>
    <property type="project" value="TreeGrafter"/>
</dbReference>
<evidence type="ECO:0000256" key="5">
    <source>
        <dbReference type="ARBA" id="ARBA00022630"/>
    </source>
</evidence>
<evidence type="ECO:0000256" key="10">
    <source>
        <dbReference type="ARBA" id="ARBA00049248"/>
    </source>
</evidence>
<dbReference type="GO" id="GO:0016491">
    <property type="term" value="F:oxidoreductase activity"/>
    <property type="evidence" value="ECO:0007669"/>
    <property type="project" value="UniProtKB-KW"/>
</dbReference>
<dbReference type="AlphaFoldDB" id="A0A6A6R1U0"/>
<keyword evidence="12" id="KW-1185">Reference proteome</keyword>
<gene>
    <name evidence="11" type="ORF">BU16DRAFT_287210</name>
</gene>
<comment type="catalytic activity">
    <reaction evidence="9">
        <text>L-ornithine + NADPH + O2 = N(5)-hydroxy-L-ornithine + NADP(+) + H2O</text>
        <dbReference type="Rhea" id="RHEA:41508"/>
        <dbReference type="ChEBI" id="CHEBI:15377"/>
        <dbReference type="ChEBI" id="CHEBI:15379"/>
        <dbReference type="ChEBI" id="CHEBI:46911"/>
        <dbReference type="ChEBI" id="CHEBI:57783"/>
        <dbReference type="ChEBI" id="CHEBI:58349"/>
        <dbReference type="ChEBI" id="CHEBI:78275"/>
        <dbReference type="EC" id="1.14.13.196"/>
    </reaction>
</comment>
<comment type="similarity">
    <text evidence="3">Belongs to the lysine N(6)-hydroxylase/L-ornithine N(5)-oxygenase family.</text>
</comment>
<dbReference type="InterPro" id="IPR036188">
    <property type="entry name" value="FAD/NAD-bd_sf"/>
</dbReference>
<dbReference type="Pfam" id="PF13434">
    <property type="entry name" value="Lys_Orn_oxgnase"/>
    <property type="match status" value="1"/>
</dbReference>
<dbReference type="EMBL" id="MU004185">
    <property type="protein sequence ID" value="KAF2498214.1"/>
    <property type="molecule type" value="Genomic_DNA"/>
</dbReference>
<evidence type="ECO:0000256" key="7">
    <source>
        <dbReference type="ARBA" id="ARBA00022857"/>
    </source>
</evidence>
<evidence type="ECO:0000256" key="2">
    <source>
        <dbReference type="ARBA" id="ARBA00004924"/>
    </source>
</evidence>
<keyword evidence="7" id="KW-0521">NADP</keyword>
<evidence type="ECO:0000313" key="12">
    <source>
        <dbReference type="Proteomes" id="UP000799750"/>
    </source>
</evidence>
<name>A0A6A6R1U0_9PEZI</name>
<protein>
    <recommendedName>
        <fullName evidence="4">L-ornithine N(5)-monooxygenase [NAD(P)H]</fullName>
        <ecNumber evidence="4">1.14.13.196</ecNumber>
    </recommendedName>
</protein>
<comment type="pathway">
    <text evidence="2">Siderophore biosynthesis.</text>
</comment>
<evidence type="ECO:0000256" key="4">
    <source>
        <dbReference type="ARBA" id="ARBA00012881"/>
    </source>
</evidence>
<dbReference type="Gene3D" id="3.50.50.60">
    <property type="entry name" value="FAD/NAD(P)-binding domain"/>
    <property type="match status" value="1"/>
</dbReference>
<comment type="catalytic activity">
    <reaction evidence="10">
        <text>L-ornithine + NADH + O2 = N(5)-hydroxy-L-ornithine + NAD(+) + H2O</text>
        <dbReference type="Rhea" id="RHEA:41512"/>
        <dbReference type="ChEBI" id="CHEBI:15377"/>
        <dbReference type="ChEBI" id="CHEBI:15379"/>
        <dbReference type="ChEBI" id="CHEBI:46911"/>
        <dbReference type="ChEBI" id="CHEBI:57540"/>
        <dbReference type="ChEBI" id="CHEBI:57945"/>
        <dbReference type="ChEBI" id="CHEBI:78275"/>
        <dbReference type="EC" id="1.14.13.196"/>
    </reaction>
</comment>
<evidence type="ECO:0000256" key="6">
    <source>
        <dbReference type="ARBA" id="ARBA00022827"/>
    </source>
</evidence>
<accession>A0A6A6R1U0</accession>
<evidence type="ECO:0000256" key="1">
    <source>
        <dbReference type="ARBA" id="ARBA00001974"/>
    </source>
</evidence>
<evidence type="ECO:0000313" key="11">
    <source>
        <dbReference type="EMBL" id="KAF2498214.1"/>
    </source>
</evidence>
<dbReference type="InterPro" id="IPR025700">
    <property type="entry name" value="Lys/Orn_oxygenase"/>
</dbReference>
<dbReference type="SUPFAM" id="SSF51905">
    <property type="entry name" value="FAD/NAD(P)-binding domain"/>
    <property type="match status" value="2"/>
</dbReference>
<dbReference type="Proteomes" id="UP000799750">
    <property type="component" value="Unassembled WGS sequence"/>
</dbReference>